<evidence type="ECO:0000256" key="1">
    <source>
        <dbReference type="SAM" id="SignalP"/>
    </source>
</evidence>
<dbReference type="PANTHER" id="PTHR31987">
    <property type="entry name" value="GLUTAMINASE A-RELATED"/>
    <property type="match status" value="1"/>
</dbReference>
<dbReference type="GO" id="GO:0005975">
    <property type="term" value="P:carbohydrate metabolic process"/>
    <property type="evidence" value="ECO:0007669"/>
    <property type="project" value="InterPro"/>
</dbReference>
<dbReference type="AlphaFoldDB" id="A0AAJ5WP76"/>
<dbReference type="InterPro" id="IPR008928">
    <property type="entry name" value="6-hairpin_glycosidase_sf"/>
</dbReference>
<name>A0AAJ5WP76_9BACT</name>
<dbReference type="Gene3D" id="1.50.10.10">
    <property type="match status" value="1"/>
</dbReference>
<proteinExistence type="predicted"/>
<dbReference type="SUPFAM" id="SSF48208">
    <property type="entry name" value="Six-hairpin glycosidases"/>
    <property type="match status" value="1"/>
</dbReference>
<keyword evidence="1" id="KW-0732">Signal</keyword>
<dbReference type="InterPro" id="IPR033433">
    <property type="entry name" value="GtaA_N"/>
</dbReference>
<accession>A0AAJ5WP76</accession>
<feature type="domain" description="DUF4964" evidence="2">
    <location>
        <begin position="19"/>
        <end position="84"/>
    </location>
</feature>
<dbReference type="Proteomes" id="UP001220610">
    <property type="component" value="Chromosome"/>
</dbReference>
<evidence type="ECO:0000259" key="2">
    <source>
        <dbReference type="Pfam" id="PF16334"/>
    </source>
</evidence>
<dbReference type="Pfam" id="PF16335">
    <property type="entry name" value="GtaA_6_Hairpin"/>
    <property type="match status" value="1"/>
</dbReference>
<feature type="chain" id="PRO_5042492484" evidence="1">
    <location>
        <begin position="19"/>
        <end position="812"/>
    </location>
</feature>
<feature type="signal peptide" evidence="1">
    <location>
        <begin position="1"/>
        <end position="18"/>
    </location>
</feature>
<sequence>MRAFLLAPFLFVCLCLQAQERKAPSYPLITHDPYLSVWSNTDELNSSVTRHWTGAPHALLGLVKVDGQTYRFLGKEEEQFITLLPAADELDYSVKYTEEEPSGEWTKSAYNDAQWKTGKAPFGDDASAVGTFWRSNNLWVRRNFSLSSLKGVEDLMLKLHYDDNIEVFINGVPAFQRNGWNDQFAYFPLTNAVKKSLRTTGNVLAIHIKNTAGGAWLDAGLVRKDKSVVESKTAKQRSVKITATQTIYTFTAGAVDLTVTFTSPLLANDLDLLSRPVSYVDVQAASNNSAAHDVQVYLGASSGLAVHAPNQEVKAEPAASATLSLLKAGTTEQPLLQKKGDGVRIDWGYLYVGAAKSAGVKQYISNNTKDVFKTGKAAPVTGRNLYLHTVADLGKVGTTAATQTFLLGYDDIFSVQYFNLNLKAWWADKPGASIEKEMENALAQRTAVLAKCKAFDELIYNDALKAGGKNYATLCELSYRQSVAAHKLLKSPQGEILFLSKENYSGGFINTVDVTYPSAPLFLIYNPDLLKGMLNGIFFYSESGIWKKPYPAHDLGTYPQANGQLYGEDMPVEEGGNMIILAGAISRVEGNTDYVRKHWKTLSIWVDYLTKEGLDPGNQLCTDDFAGHLARNANLAIKAIVGVACYADMAKMMGETATAEKYTAKAKEMAQEWLKLADAGDHYVLAYGNPNSWSQKYNMVWDKILDLGIFPKEVAQREIKYYLGKQQKFGLPLDSRKTYTKSDWIIWTATLADSQKDFEALTDKVLFYAENTPERTPMSDFYETLDGKRQNFTARSVVGGYWIKVLEKKMKP</sequence>
<dbReference type="InterPro" id="IPR012341">
    <property type="entry name" value="6hp_glycosidase-like_sf"/>
</dbReference>
<dbReference type="InterPro" id="IPR052743">
    <property type="entry name" value="Glutaminase_GtaA"/>
</dbReference>
<evidence type="ECO:0000259" key="4">
    <source>
        <dbReference type="Pfam" id="PF17168"/>
    </source>
</evidence>
<evidence type="ECO:0000259" key="3">
    <source>
        <dbReference type="Pfam" id="PF16335"/>
    </source>
</evidence>
<dbReference type="SUPFAM" id="SSF49785">
    <property type="entry name" value="Galactose-binding domain-like"/>
    <property type="match status" value="1"/>
</dbReference>
<dbReference type="Gene3D" id="2.60.120.260">
    <property type="entry name" value="Galactose-binding domain-like"/>
    <property type="match status" value="1"/>
</dbReference>
<gene>
    <name evidence="5" type="ORF">P0Y53_16190</name>
</gene>
<feature type="domain" description="Glutaminase A central" evidence="3">
    <location>
        <begin position="468"/>
        <end position="804"/>
    </location>
</feature>
<dbReference type="InterPro" id="IPR008979">
    <property type="entry name" value="Galactose-bd-like_sf"/>
</dbReference>
<dbReference type="EMBL" id="CP119311">
    <property type="protein sequence ID" value="WEK34028.1"/>
    <property type="molecule type" value="Genomic_DNA"/>
</dbReference>
<evidence type="ECO:0000313" key="5">
    <source>
        <dbReference type="EMBL" id="WEK34028.1"/>
    </source>
</evidence>
<feature type="domain" description="Glutaminase A N-terminal" evidence="4">
    <location>
        <begin position="244"/>
        <end position="462"/>
    </location>
</feature>
<protein>
    <submittedName>
        <fullName evidence="5">DUF4965 domain-containing protein</fullName>
    </submittedName>
</protein>
<organism evidence="5 6">
    <name type="scientific">Candidatus Pseudobacter hemicellulosilyticus</name>
    <dbReference type="NCBI Taxonomy" id="3121375"/>
    <lineage>
        <taxon>Bacteria</taxon>
        <taxon>Pseudomonadati</taxon>
        <taxon>Bacteroidota</taxon>
        <taxon>Chitinophagia</taxon>
        <taxon>Chitinophagales</taxon>
        <taxon>Chitinophagaceae</taxon>
        <taxon>Pseudobacter</taxon>
    </lineage>
</organism>
<dbReference type="InterPro" id="IPR032514">
    <property type="entry name" value="GtaA_central"/>
</dbReference>
<dbReference type="PANTHER" id="PTHR31987:SF1">
    <property type="entry name" value="GLUTAMINASE A"/>
    <property type="match status" value="1"/>
</dbReference>
<reference evidence="5" key="1">
    <citation type="submission" date="2023-03" db="EMBL/GenBank/DDBJ databases">
        <title>Andean soil-derived lignocellulolytic bacterial consortium as a source of novel taxa and putative plastic-active enzymes.</title>
        <authorList>
            <person name="Diaz-Garcia L."/>
            <person name="Chuvochina M."/>
            <person name="Feuerriegel G."/>
            <person name="Bunk B."/>
            <person name="Sproer C."/>
            <person name="Streit W.R."/>
            <person name="Rodriguez L.M."/>
            <person name="Overmann J."/>
            <person name="Jimenez D.J."/>
        </authorList>
    </citation>
    <scope>NUCLEOTIDE SEQUENCE</scope>
    <source>
        <strain evidence="5">MAG 7</strain>
    </source>
</reference>
<evidence type="ECO:0000313" key="6">
    <source>
        <dbReference type="Proteomes" id="UP001220610"/>
    </source>
</evidence>
<dbReference type="InterPro" id="IPR032515">
    <property type="entry name" value="DUF4964"/>
</dbReference>
<dbReference type="Pfam" id="PF16334">
    <property type="entry name" value="DUF4964"/>
    <property type="match status" value="1"/>
</dbReference>
<dbReference type="Pfam" id="PF17168">
    <property type="entry name" value="DUF5127"/>
    <property type="match status" value="1"/>
</dbReference>